<gene>
    <name evidence="2" type="primary">otub-1</name>
    <name evidence="2" type="ORF">Zm00014a_044737</name>
</gene>
<evidence type="ECO:0000256" key="1">
    <source>
        <dbReference type="SAM" id="MobiDB-lite"/>
    </source>
</evidence>
<feature type="compositionally biased region" description="Low complexity" evidence="1">
    <location>
        <begin position="120"/>
        <end position="133"/>
    </location>
</feature>
<dbReference type="InterPro" id="IPR042467">
    <property type="entry name" value="Peptidase_C65_otubain_sub2"/>
</dbReference>
<evidence type="ECO:0000313" key="2">
    <source>
        <dbReference type="EMBL" id="PWZ24350.1"/>
    </source>
</evidence>
<dbReference type="InterPro" id="IPR019400">
    <property type="entry name" value="Peptidase_C65_otubain"/>
</dbReference>
<dbReference type="Pfam" id="PF10275">
    <property type="entry name" value="Peptidase_C65"/>
    <property type="match status" value="1"/>
</dbReference>
<organism evidence="2 3">
    <name type="scientific">Zea mays</name>
    <name type="common">Maize</name>
    <dbReference type="NCBI Taxonomy" id="4577"/>
    <lineage>
        <taxon>Eukaryota</taxon>
        <taxon>Viridiplantae</taxon>
        <taxon>Streptophyta</taxon>
        <taxon>Embryophyta</taxon>
        <taxon>Tracheophyta</taxon>
        <taxon>Spermatophyta</taxon>
        <taxon>Magnoliopsida</taxon>
        <taxon>Liliopsida</taxon>
        <taxon>Poales</taxon>
        <taxon>Poaceae</taxon>
        <taxon>PACMAD clade</taxon>
        <taxon>Panicoideae</taxon>
        <taxon>Andropogonodae</taxon>
        <taxon>Andropogoneae</taxon>
        <taxon>Tripsacinae</taxon>
        <taxon>Zea</taxon>
    </lineage>
</organism>
<comment type="caution">
    <text evidence="2">The sequence shown here is derived from an EMBL/GenBank/DDBJ whole genome shotgun (WGS) entry which is preliminary data.</text>
</comment>
<protein>
    <submittedName>
        <fullName evidence="2">Ubiquitin thioesterase otubain-like</fullName>
    </submittedName>
</protein>
<dbReference type="EMBL" id="NCVQ01000006">
    <property type="protein sequence ID" value="PWZ24350.1"/>
    <property type="molecule type" value="Genomic_DNA"/>
</dbReference>
<dbReference type="CDD" id="cd22749">
    <property type="entry name" value="Otubain_C65"/>
    <property type="match status" value="1"/>
</dbReference>
<dbReference type="ExpressionAtlas" id="A0A3L6EU05">
    <property type="expression patterns" value="baseline and differential"/>
</dbReference>
<feature type="compositionally biased region" description="Basic and acidic residues" evidence="1">
    <location>
        <begin position="16"/>
        <end position="25"/>
    </location>
</feature>
<dbReference type="InterPro" id="IPR038765">
    <property type="entry name" value="Papain-like_cys_pep_sf"/>
</dbReference>
<sequence length="384" mass="43398">MASCSGKNQEDTETEDSAHLLREQQESNAAAAVSAEPPSLAPQSEITEEEVHGPPEAGDRDPSAATAAAAERKGDETMSLFRRGSEGGKPPLPPRPPSISRTRGPSSAGGKPPLPPRPPSASRTRVPSSSGGKPPSPPSPPRSIFHEVWGSSMAMRDGDRESRFDLKDVFDELMVECRRNGETDQKAEAEVKDKKPLWRKFFDRIGNSNRNYTTPDVNYQEWLGNMHALGGRGPPNFPEATNYRMEKLLEFFRDNKRIDDIFTFLRLVAAIWICSHRQEFEPLIPELSQGYTLTEWCFREVIQRKVFTDHIQITALVRALRVPLRVEYLFQVDGQDLYTGGQDSQDDMPRSTCWPRRYHQVPPDHEVPRVTVLYTQEHYDIIYP</sequence>
<dbReference type="Gene3D" id="1.20.1300.20">
    <property type="entry name" value="Peptidase C65 Otubain, subdomain 2"/>
    <property type="match status" value="1"/>
</dbReference>
<accession>A0A3L6EU05</accession>
<dbReference type="SUPFAM" id="SSF54001">
    <property type="entry name" value="Cysteine proteinases"/>
    <property type="match status" value="1"/>
</dbReference>
<reference evidence="2 3" key="1">
    <citation type="journal article" date="2018" name="Nat. Genet.">
        <title>Extensive intraspecific gene order and gene structural variations between Mo17 and other maize genomes.</title>
        <authorList>
            <person name="Sun S."/>
            <person name="Zhou Y."/>
            <person name="Chen J."/>
            <person name="Shi J."/>
            <person name="Zhao H."/>
            <person name="Zhao H."/>
            <person name="Song W."/>
            <person name="Zhang M."/>
            <person name="Cui Y."/>
            <person name="Dong X."/>
            <person name="Liu H."/>
            <person name="Ma X."/>
            <person name="Jiao Y."/>
            <person name="Wang B."/>
            <person name="Wei X."/>
            <person name="Stein J.C."/>
            <person name="Glaubitz J.C."/>
            <person name="Lu F."/>
            <person name="Yu G."/>
            <person name="Liang C."/>
            <person name="Fengler K."/>
            <person name="Li B."/>
            <person name="Rafalski A."/>
            <person name="Schnable P.S."/>
            <person name="Ware D.H."/>
            <person name="Buckler E.S."/>
            <person name="Lai J."/>
        </authorList>
    </citation>
    <scope>NUCLEOTIDE SEQUENCE [LARGE SCALE GENOMIC DNA]</scope>
    <source>
        <strain evidence="3">cv. Missouri 17</strain>
        <tissue evidence="2">Seedling</tissue>
    </source>
</reference>
<dbReference type="Proteomes" id="UP000251960">
    <property type="component" value="Chromosome 5"/>
</dbReference>
<name>A0A3L6EU05_MAIZE</name>
<dbReference type="PANTHER" id="PTHR12931:SF17">
    <property type="entry name" value="OS02G0521500 PROTEIN"/>
    <property type="match status" value="1"/>
</dbReference>
<feature type="region of interest" description="Disordered" evidence="1">
    <location>
        <begin position="1"/>
        <end position="145"/>
    </location>
</feature>
<feature type="compositionally biased region" description="Basic and acidic residues" evidence="1">
    <location>
        <begin position="49"/>
        <end position="62"/>
    </location>
</feature>
<dbReference type="PANTHER" id="PTHR12931">
    <property type="entry name" value="UBIQUITIN THIOLESTERASE PROTEIN OTUB"/>
    <property type="match status" value="1"/>
</dbReference>
<proteinExistence type="predicted"/>
<evidence type="ECO:0000313" key="3">
    <source>
        <dbReference type="Proteomes" id="UP000251960"/>
    </source>
</evidence>
<dbReference type="AlphaFoldDB" id="A0A3L6EU05"/>